<dbReference type="RefSeq" id="WP_306041167.1">
    <property type="nucleotide sequence ID" value="NZ_CP132306.1"/>
</dbReference>
<evidence type="ECO:0000313" key="2">
    <source>
        <dbReference type="Proteomes" id="UP001234585"/>
    </source>
</evidence>
<organism evidence="1 2">
    <name type="scientific">Shinella sumterensis</name>
    <dbReference type="NCBI Taxonomy" id="1967501"/>
    <lineage>
        <taxon>Bacteria</taxon>
        <taxon>Pseudomonadati</taxon>
        <taxon>Pseudomonadota</taxon>
        <taxon>Alphaproteobacteria</taxon>
        <taxon>Hyphomicrobiales</taxon>
        <taxon>Rhizobiaceae</taxon>
        <taxon>Shinella</taxon>
    </lineage>
</organism>
<accession>A0AA50DCP8</accession>
<sequence length="210" mass="23504">MSYRVSWDIDVDDAASPIDAARKAHEIVRRPATSANVYDVEGPDGVVTVVDLEEIGGPRIAKPSPLLLHALDRAERFIAGFEGDEVQEGIDQLLADIRTALKGRTDRQIVDETNALARYIMAELVGTGYQVPDGWKFYEERDPRSRKAWMHAVAIMEMMTFTDADDALSSLDPADADAQSQFPVEDWQYEVANGDTRRGYEDWLAAKRDE</sequence>
<proteinExistence type="predicted"/>
<keyword evidence="1" id="KW-0614">Plasmid</keyword>
<reference evidence="1 2" key="1">
    <citation type="submission" date="2023-08" db="EMBL/GenBank/DDBJ databases">
        <title>Pathogen: clinical or host-associated sample.</title>
        <authorList>
            <person name="Hergert J."/>
            <person name="Casey R."/>
            <person name="Wagner J."/>
            <person name="Young E.L."/>
            <person name="Oakeson K.F."/>
        </authorList>
    </citation>
    <scope>NUCLEOTIDE SEQUENCE [LARGE SCALE GENOMIC DNA]</scope>
    <source>
        <strain evidence="1 2">1760953</strain>
        <plasmid evidence="1 2">unnamed4</plasmid>
    </source>
</reference>
<name>A0AA50DCP8_9HYPH</name>
<protein>
    <submittedName>
        <fullName evidence="1">Uncharacterized protein</fullName>
    </submittedName>
</protein>
<dbReference type="EMBL" id="CP132306">
    <property type="protein sequence ID" value="WLS00992.1"/>
    <property type="molecule type" value="Genomic_DNA"/>
</dbReference>
<evidence type="ECO:0000313" key="1">
    <source>
        <dbReference type="EMBL" id="WLS00992.1"/>
    </source>
</evidence>
<dbReference type="AlphaFoldDB" id="A0AA50DCP8"/>
<gene>
    <name evidence="1" type="ORF">Q9313_26720</name>
</gene>
<geneLocation type="plasmid" evidence="1 2">
    <name>unnamed4</name>
</geneLocation>
<keyword evidence="2" id="KW-1185">Reference proteome</keyword>
<dbReference type="Proteomes" id="UP001234585">
    <property type="component" value="Plasmid unnamed4"/>
</dbReference>